<dbReference type="Pfam" id="PF04390">
    <property type="entry name" value="LptE"/>
    <property type="match status" value="1"/>
</dbReference>
<comment type="subunit">
    <text evidence="6">Component of the lipopolysaccharide transport and assembly complex. Interacts with LptD.</text>
</comment>
<dbReference type="PANTHER" id="PTHR38098">
    <property type="entry name" value="LPS-ASSEMBLY LIPOPROTEIN LPTE"/>
    <property type="match status" value="1"/>
</dbReference>
<dbReference type="GO" id="GO:0001530">
    <property type="term" value="F:lipopolysaccharide binding"/>
    <property type="evidence" value="ECO:0007669"/>
    <property type="project" value="TreeGrafter"/>
</dbReference>
<protein>
    <recommendedName>
        <fullName evidence="6">LPS-assembly lipoprotein LptE</fullName>
    </recommendedName>
</protein>
<dbReference type="PANTHER" id="PTHR38098:SF1">
    <property type="entry name" value="LPS-ASSEMBLY LIPOPROTEIN LPTE"/>
    <property type="match status" value="1"/>
</dbReference>
<organism evidence="7 8">
    <name type="scientific">Marinobacter algicola DG893</name>
    <dbReference type="NCBI Taxonomy" id="443152"/>
    <lineage>
        <taxon>Bacteria</taxon>
        <taxon>Pseudomonadati</taxon>
        <taxon>Pseudomonadota</taxon>
        <taxon>Gammaproteobacteria</taxon>
        <taxon>Pseudomonadales</taxon>
        <taxon>Marinobacteraceae</taxon>
        <taxon>Marinobacter</taxon>
    </lineage>
</organism>
<keyword evidence="8" id="KW-1185">Reference proteome</keyword>
<dbReference type="GO" id="GO:0009279">
    <property type="term" value="C:cell outer membrane"/>
    <property type="evidence" value="ECO:0007669"/>
    <property type="project" value="UniProtKB-UniRule"/>
</dbReference>
<evidence type="ECO:0000256" key="6">
    <source>
        <dbReference type="HAMAP-Rule" id="MF_01186"/>
    </source>
</evidence>
<dbReference type="Gene3D" id="3.30.160.150">
    <property type="entry name" value="Lipoprotein like domain"/>
    <property type="match status" value="1"/>
</dbReference>
<dbReference type="HAMAP" id="MF_01186">
    <property type="entry name" value="LPS_assembly_LptE"/>
    <property type="match status" value="1"/>
</dbReference>
<dbReference type="STRING" id="443152.MDG893_01630"/>
<evidence type="ECO:0000313" key="8">
    <source>
        <dbReference type="Proteomes" id="UP000005856"/>
    </source>
</evidence>
<evidence type="ECO:0000256" key="5">
    <source>
        <dbReference type="ARBA" id="ARBA00023288"/>
    </source>
</evidence>
<evidence type="ECO:0000256" key="3">
    <source>
        <dbReference type="ARBA" id="ARBA00023139"/>
    </source>
</evidence>
<dbReference type="Proteomes" id="UP000005856">
    <property type="component" value="Unassembled WGS sequence"/>
</dbReference>
<keyword evidence="3" id="KW-0564">Palmitate</keyword>
<dbReference type="eggNOG" id="COG2980">
    <property type="taxonomic scope" value="Bacteria"/>
</dbReference>
<evidence type="ECO:0000256" key="1">
    <source>
        <dbReference type="ARBA" id="ARBA00022729"/>
    </source>
</evidence>
<keyword evidence="1" id="KW-0732">Signal</keyword>
<dbReference type="EMBL" id="ABCP01000032">
    <property type="protein sequence ID" value="EDM46672.1"/>
    <property type="molecule type" value="Genomic_DNA"/>
</dbReference>
<evidence type="ECO:0000256" key="4">
    <source>
        <dbReference type="ARBA" id="ARBA00023237"/>
    </source>
</evidence>
<keyword evidence="4 6" id="KW-0998">Cell outer membrane</keyword>
<evidence type="ECO:0000313" key="7">
    <source>
        <dbReference type="EMBL" id="EDM46672.1"/>
    </source>
</evidence>
<dbReference type="GO" id="GO:1990351">
    <property type="term" value="C:transporter complex"/>
    <property type="evidence" value="ECO:0007669"/>
    <property type="project" value="TreeGrafter"/>
</dbReference>
<proteinExistence type="inferred from homology"/>
<keyword evidence="2 6" id="KW-0472">Membrane</keyword>
<dbReference type="GO" id="GO:0015920">
    <property type="term" value="P:lipopolysaccharide transport"/>
    <property type="evidence" value="ECO:0007669"/>
    <property type="project" value="TreeGrafter"/>
</dbReference>
<comment type="similarity">
    <text evidence="6">Belongs to the LptE lipoprotein family.</text>
</comment>
<evidence type="ECO:0000256" key="2">
    <source>
        <dbReference type="ARBA" id="ARBA00023136"/>
    </source>
</evidence>
<name>A6F3H0_9GAMM</name>
<reference evidence="7 8" key="1">
    <citation type="submission" date="2007-06" db="EMBL/GenBank/DDBJ databases">
        <authorList>
            <person name="Green D."/>
            <person name="Ferriera S."/>
            <person name="Johnson J."/>
            <person name="Kravitz S."/>
            <person name="Beeson K."/>
            <person name="Sutton G."/>
            <person name="Rogers Y.-H."/>
            <person name="Friedman R."/>
            <person name="Frazier M."/>
            <person name="Venter J.C."/>
        </authorList>
    </citation>
    <scope>NUCLEOTIDE SEQUENCE [LARGE SCALE GENOMIC DNA]</scope>
    <source>
        <strain evidence="7 8">DG893</strain>
    </source>
</reference>
<dbReference type="RefSeq" id="WP_007154804.1">
    <property type="nucleotide sequence ID" value="NZ_ABCP01000032.1"/>
</dbReference>
<dbReference type="InterPro" id="IPR007485">
    <property type="entry name" value="LPS_assembly_LptE"/>
</dbReference>
<keyword evidence="5 7" id="KW-0449">Lipoprotein</keyword>
<dbReference type="AlphaFoldDB" id="A6F3H0"/>
<comment type="function">
    <text evidence="6">Together with LptD, is involved in the assembly of lipopolysaccharide (LPS) at the surface of the outer membrane. Required for the proper assembly of LptD. Binds LPS and may serve as the LPS recognition site at the outer membrane.</text>
</comment>
<dbReference type="GO" id="GO:0043165">
    <property type="term" value="P:Gram-negative-bacterium-type cell outer membrane assembly"/>
    <property type="evidence" value="ECO:0007669"/>
    <property type="project" value="UniProtKB-UniRule"/>
</dbReference>
<sequence length="196" mass="21828">MWWQTDMNLLASLPKVLPAGLALSLLVSGCGFQLRGAPPVSSALQPLAVDCSGDVPEQLCGSVKEQLSLGNIDLQPSEKADYVLNISNFRRERRASAITVRAAAAEYTLRQTVDIEVLTSDKVPLIAPTDLNSSETYRYDESNVLAKQREEEALQEQLYDRLAQQIIFRLAPLDRDRIDRLKQEAEQTRDQDSGQP</sequence>
<accession>A6F3H0</accession>
<gene>
    <name evidence="6" type="primary">lptE</name>
    <name evidence="7" type="ORF">MDG893_01630</name>
</gene>
<comment type="caution">
    <text evidence="7">The sequence shown here is derived from an EMBL/GenBank/DDBJ whole genome shotgun (WGS) entry which is preliminary data.</text>
</comment>
<dbReference type="OrthoDB" id="7349153at2"/>